<dbReference type="Proteomes" id="UP000184074">
    <property type="component" value="Unassembled WGS sequence"/>
</dbReference>
<accession>A0A1M5STH1</accession>
<reference evidence="1 2" key="1">
    <citation type="submission" date="2016-11" db="EMBL/GenBank/DDBJ databases">
        <authorList>
            <person name="Jaros S."/>
            <person name="Januszkiewicz K."/>
            <person name="Wedrychowicz H."/>
        </authorList>
    </citation>
    <scope>NUCLEOTIDE SEQUENCE [LARGE SCALE GENOMIC DNA]</scope>
    <source>
        <strain evidence="1 2">DSM 28715</strain>
    </source>
</reference>
<keyword evidence="2" id="KW-1185">Reference proteome</keyword>
<dbReference type="STRING" id="1508389.SAMN05444003_3101"/>
<evidence type="ECO:0000313" key="2">
    <source>
        <dbReference type="Proteomes" id="UP000184074"/>
    </source>
</evidence>
<gene>
    <name evidence="1" type="ORF">SAMN05444003_3101</name>
</gene>
<dbReference type="AlphaFoldDB" id="A0A1M5STH1"/>
<sequence>MSSAGMMQPCYRALRYAGHCTDCTTDMARSANPQAPRYLSLAQPMPNMGSLSVARPSSAAIGPFMTRLPSGNRSCFKWGKI</sequence>
<name>A0A1M5STH1_9RHOB</name>
<proteinExistence type="predicted"/>
<evidence type="ECO:0000313" key="1">
    <source>
        <dbReference type="EMBL" id="SHH41841.1"/>
    </source>
</evidence>
<protein>
    <submittedName>
        <fullName evidence="1">Uncharacterized protein</fullName>
    </submittedName>
</protein>
<organism evidence="1 2">
    <name type="scientific">Cognatiyoonia sediminum</name>
    <dbReference type="NCBI Taxonomy" id="1508389"/>
    <lineage>
        <taxon>Bacteria</taxon>
        <taxon>Pseudomonadati</taxon>
        <taxon>Pseudomonadota</taxon>
        <taxon>Alphaproteobacteria</taxon>
        <taxon>Rhodobacterales</taxon>
        <taxon>Paracoccaceae</taxon>
        <taxon>Cognatiyoonia</taxon>
    </lineage>
</organism>
<dbReference type="EMBL" id="FQXB01000007">
    <property type="protein sequence ID" value="SHH41841.1"/>
    <property type="molecule type" value="Genomic_DNA"/>
</dbReference>